<gene>
    <name evidence="2" type="ORF">CEPIT_LOCUS17210</name>
    <name evidence="3" type="ORF">CEPIT_LOCUS28127</name>
</gene>
<evidence type="ECO:0000256" key="1">
    <source>
        <dbReference type="SAM" id="MobiDB-lite"/>
    </source>
</evidence>
<protein>
    <submittedName>
        <fullName evidence="3">Uncharacterized protein</fullName>
    </submittedName>
</protein>
<evidence type="ECO:0000313" key="3">
    <source>
        <dbReference type="EMBL" id="CAH9127196.1"/>
    </source>
</evidence>
<proteinExistence type="predicted"/>
<comment type="caution">
    <text evidence="3">The sequence shown here is derived from an EMBL/GenBank/DDBJ whole genome shotgun (WGS) entry which is preliminary data.</text>
</comment>
<feature type="compositionally biased region" description="Basic and acidic residues" evidence="1">
    <location>
        <begin position="99"/>
        <end position="108"/>
    </location>
</feature>
<keyword evidence="4" id="KW-1185">Reference proteome</keyword>
<dbReference type="EMBL" id="CAMAPF010000945">
    <property type="protein sequence ID" value="CAH9127196.1"/>
    <property type="molecule type" value="Genomic_DNA"/>
</dbReference>
<evidence type="ECO:0000313" key="2">
    <source>
        <dbReference type="EMBL" id="CAH9105430.1"/>
    </source>
</evidence>
<feature type="compositionally biased region" description="Low complexity" evidence="1">
    <location>
        <begin position="83"/>
        <end position="92"/>
    </location>
</feature>
<name>A0AAV0EVA3_9ASTE</name>
<dbReference type="AlphaFoldDB" id="A0AAV0EVA3"/>
<reference evidence="3" key="1">
    <citation type="submission" date="2022-07" db="EMBL/GenBank/DDBJ databases">
        <authorList>
            <person name="Macas J."/>
            <person name="Novak P."/>
            <person name="Neumann P."/>
        </authorList>
    </citation>
    <scope>NUCLEOTIDE SEQUENCE</scope>
</reference>
<sequence>MDPYESDSELILLDQRLNEGCPSPPSEKSKEGPVLSNVPIRLADPVPVSDLDSRSTDCPGWTTSSETDPGWPLRRLFGSDLVDSSSSGFGDTDSGEEEVNSKERAGPWDEIRLDISNTHSCCRAPN</sequence>
<evidence type="ECO:0000313" key="4">
    <source>
        <dbReference type="Proteomes" id="UP001152523"/>
    </source>
</evidence>
<feature type="region of interest" description="Disordered" evidence="1">
    <location>
        <begin position="16"/>
        <end position="108"/>
    </location>
</feature>
<dbReference type="EMBL" id="CAMAPF010000131">
    <property type="protein sequence ID" value="CAH9105430.1"/>
    <property type="molecule type" value="Genomic_DNA"/>
</dbReference>
<organism evidence="3 4">
    <name type="scientific">Cuscuta epithymum</name>
    <dbReference type="NCBI Taxonomy" id="186058"/>
    <lineage>
        <taxon>Eukaryota</taxon>
        <taxon>Viridiplantae</taxon>
        <taxon>Streptophyta</taxon>
        <taxon>Embryophyta</taxon>
        <taxon>Tracheophyta</taxon>
        <taxon>Spermatophyta</taxon>
        <taxon>Magnoliopsida</taxon>
        <taxon>eudicotyledons</taxon>
        <taxon>Gunneridae</taxon>
        <taxon>Pentapetalae</taxon>
        <taxon>asterids</taxon>
        <taxon>lamiids</taxon>
        <taxon>Solanales</taxon>
        <taxon>Convolvulaceae</taxon>
        <taxon>Cuscuteae</taxon>
        <taxon>Cuscuta</taxon>
        <taxon>Cuscuta subgen. Cuscuta</taxon>
    </lineage>
</organism>
<dbReference type="Proteomes" id="UP001152523">
    <property type="component" value="Unassembled WGS sequence"/>
</dbReference>
<accession>A0AAV0EVA3</accession>